<dbReference type="SUPFAM" id="SSF53706">
    <property type="entry name" value="Formate dehydrogenase/DMSO reductase, domains 1-3"/>
    <property type="match status" value="1"/>
</dbReference>
<evidence type="ECO:0000313" key="14">
    <source>
        <dbReference type="Proteomes" id="UP001320831"/>
    </source>
</evidence>
<dbReference type="InterPro" id="IPR041957">
    <property type="entry name" value="CT_Nitrate-R-NapA-like"/>
</dbReference>
<dbReference type="Pfam" id="PF04879">
    <property type="entry name" value="Molybdop_Fe4S4"/>
    <property type="match status" value="1"/>
</dbReference>
<dbReference type="PROSITE" id="PS00551">
    <property type="entry name" value="MOLYBDOPTERIN_PROK_1"/>
    <property type="match status" value="1"/>
</dbReference>
<comment type="cofactor">
    <cofactor evidence="1">
        <name>Mo-bis(molybdopterin guanine dinucleotide)</name>
        <dbReference type="ChEBI" id="CHEBI:60539"/>
    </cofactor>
</comment>
<dbReference type="InterPro" id="IPR050123">
    <property type="entry name" value="Prok_molybdopt-oxidoreductase"/>
</dbReference>
<evidence type="ECO:0000256" key="10">
    <source>
        <dbReference type="ARBA" id="ARBA00023063"/>
    </source>
</evidence>
<proteinExistence type="inferred from homology"/>
<organism evidence="13 14">
    <name type="scientific">Chelativorans salis</name>
    <dbReference type="NCBI Taxonomy" id="2978478"/>
    <lineage>
        <taxon>Bacteria</taxon>
        <taxon>Pseudomonadati</taxon>
        <taxon>Pseudomonadota</taxon>
        <taxon>Alphaproteobacteria</taxon>
        <taxon>Hyphomicrobiales</taxon>
        <taxon>Phyllobacteriaceae</taxon>
        <taxon>Chelativorans</taxon>
    </lineage>
</organism>
<reference evidence="13 14" key="1">
    <citation type="submission" date="2022-09" db="EMBL/GenBank/DDBJ databases">
        <title>Chelativorans salina sp. nov., a novel slightly halophilic bacterium isolated from a saline lake sediment enrichment.</title>
        <authorList>
            <person name="Gao L."/>
            <person name="Fang B.-Z."/>
            <person name="Li W.-J."/>
        </authorList>
    </citation>
    <scope>NUCLEOTIDE SEQUENCE [LARGE SCALE GENOMIC DNA]</scope>
    <source>
        <strain evidence="13 14">EGI FJ00035</strain>
    </source>
</reference>
<dbReference type="CDD" id="cd02791">
    <property type="entry name" value="MopB_CT_Nitrate-R-NapA-like"/>
    <property type="match status" value="1"/>
</dbReference>
<feature type="domain" description="4Fe-4S Mo/W bis-MGD-type" evidence="12">
    <location>
        <begin position="6"/>
        <end position="62"/>
    </location>
</feature>
<evidence type="ECO:0000256" key="3">
    <source>
        <dbReference type="ARBA" id="ARBA00008747"/>
    </source>
</evidence>
<gene>
    <name evidence="13" type="ORF">N5A92_11945</name>
</gene>
<protein>
    <submittedName>
        <fullName evidence="13">Molybdopterin-dependent oxidoreductase</fullName>
    </submittedName>
</protein>
<evidence type="ECO:0000259" key="12">
    <source>
        <dbReference type="PROSITE" id="PS51669"/>
    </source>
</evidence>
<dbReference type="Gene3D" id="2.20.25.90">
    <property type="entry name" value="ADC-like domains"/>
    <property type="match status" value="1"/>
</dbReference>
<comment type="similarity">
    <text evidence="3">Belongs to the prokaryotic molybdopterin-containing oxidoreductase family. NasA/NapA/NarB subfamily.</text>
</comment>
<keyword evidence="5" id="KW-0500">Molybdenum</keyword>
<keyword evidence="8" id="KW-0408">Iron</keyword>
<keyword evidence="10" id="KW-0534">Nitrate assimilation</keyword>
<dbReference type="InterPro" id="IPR027467">
    <property type="entry name" value="MopterinOxRdtase_cofactor_BS"/>
</dbReference>
<keyword evidence="6" id="KW-0479">Metal-binding</keyword>
<evidence type="ECO:0000256" key="4">
    <source>
        <dbReference type="ARBA" id="ARBA00022485"/>
    </source>
</evidence>
<dbReference type="InterPro" id="IPR006657">
    <property type="entry name" value="MoPterin_dinucl-bd_dom"/>
</dbReference>
<comment type="caution">
    <text evidence="13">The sequence shown here is derived from an EMBL/GenBank/DDBJ whole genome shotgun (WGS) entry which is preliminary data.</text>
</comment>
<dbReference type="Pfam" id="PF01568">
    <property type="entry name" value="Molydop_binding"/>
    <property type="match status" value="1"/>
</dbReference>
<dbReference type="SUPFAM" id="SSF50692">
    <property type="entry name" value="ADC-like"/>
    <property type="match status" value="1"/>
</dbReference>
<dbReference type="Pfam" id="PF04324">
    <property type="entry name" value="Fer2_BFD"/>
    <property type="match status" value="1"/>
</dbReference>
<dbReference type="PANTHER" id="PTHR43105:SF9">
    <property type="entry name" value="NADPH-FE(3+) OXIDOREDUCTASE SUBUNIT ALPHA"/>
    <property type="match status" value="1"/>
</dbReference>
<dbReference type="Gene3D" id="3.40.50.740">
    <property type="match status" value="1"/>
</dbReference>
<sequence length="950" mass="102255">MTQTASLPTKTTCPYCGVGCGVLAALEPDGSVSIKGDPEHPANFGRLCSKGSALAETVGLEERLLYPEIGGRRAGWDEVLDLVAQNFAAAVAEHGPDSVAFYVSGQLLTEDYYVANKLMKGFIGSANIDTNSRLCMASSVAGHRRAFGSDTVPGTYEDLELADLVVLTGSNLAWCHPVLYQRLAAAKEKRPEMKVVLVDPRRTMTADIADLHLAIAPDGDVALFAGLLRYLAEKEVLQEGYIEKHTTGFNQALAAAGQLTVDEVAASTGLQPAEIETFYQLFAEHERTVTVYSQGVNQSAAGTDKVNAILNCHLATGRIGRPGMGPFSVTGQPNAMGGREVGGLANMLAAHMDLENGLHRNLVQHFWRAPRMAEKPGLKAVDMFEAVADGRIKALWIMATNPADSLPDADAVEAALKTCPFVVVSDIASETDTLRHAHVKLPSTGWGEKDGTVTNSERRISRQRAFLPAPGEARPDWWQIVEVAKRMGFAQAFAYSSPVEVFREHAGLSAHENNGARDFDIGAYAGITAPEYAALPSFQWPAPAGDARVHPPAVIPEAAAKRRLSGTHSETWRSHGTGPGSREQSSLGRDDDGRETGMPRPELRRVEGNSIRFFAAGNFYTPDRRARFLPVAPRPRAVTDAAFPFTLNTGRVRDHWHTMTRTAKSPRLSGHMAEPYAELHPADAARFGIGEAELVRVESSHGAVLVRALVSPRQRQGSVFVPMHWTDQFSARGRVDALVPPITDPHSGQPASKNVAVRLTRFEAEYYGFAVSASRPVMDGLDYWALARCTDGWRLELAHGKPLETPENLLRRLLILAPHGVEIIAYHDARQGSHRMAAFDGDRLLGALYLSRAPVAASRGFAVEQLGEPHPDPRSRYRVIAGRAGADRPDPGAIVCSCFGVGANQIAAAARGGCTSVAAIGETLQAGTNCGSCRAEIRGILEANLVVAAE</sequence>
<dbReference type="InterPro" id="IPR006655">
    <property type="entry name" value="Mopterin_OxRdtase_prok_CS"/>
</dbReference>
<evidence type="ECO:0000256" key="1">
    <source>
        <dbReference type="ARBA" id="ARBA00001942"/>
    </source>
</evidence>
<evidence type="ECO:0000256" key="9">
    <source>
        <dbReference type="ARBA" id="ARBA00023014"/>
    </source>
</evidence>
<dbReference type="InterPro" id="IPR041854">
    <property type="entry name" value="BFD-like_2Fe2S-bd_dom_sf"/>
</dbReference>
<keyword evidence="14" id="KW-1185">Reference proteome</keyword>
<dbReference type="SMART" id="SM00926">
    <property type="entry name" value="Molybdop_Fe4S4"/>
    <property type="match status" value="1"/>
</dbReference>
<dbReference type="InterPro" id="IPR006656">
    <property type="entry name" value="Mopterin_OxRdtase"/>
</dbReference>
<feature type="compositionally biased region" description="Basic and acidic residues" evidence="11">
    <location>
        <begin position="588"/>
        <end position="604"/>
    </location>
</feature>
<dbReference type="InterPro" id="IPR009010">
    <property type="entry name" value="Asp_de-COase-like_dom_sf"/>
</dbReference>
<evidence type="ECO:0000256" key="5">
    <source>
        <dbReference type="ARBA" id="ARBA00022505"/>
    </source>
</evidence>
<dbReference type="PROSITE" id="PS00932">
    <property type="entry name" value="MOLYBDOPTERIN_PROK_3"/>
    <property type="match status" value="1"/>
</dbReference>
<evidence type="ECO:0000256" key="2">
    <source>
        <dbReference type="ARBA" id="ARBA00001966"/>
    </source>
</evidence>
<name>A0ABT2LMD3_9HYPH</name>
<evidence type="ECO:0000256" key="6">
    <source>
        <dbReference type="ARBA" id="ARBA00022723"/>
    </source>
</evidence>
<feature type="region of interest" description="Disordered" evidence="11">
    <location>
        <begin position="561"/>
        <end position="604"/>
    </location>
</feature>
<dbReference type="Gene3D" id="3.40.228.10">
    <property type="entry name" value="Dimethylsulfoxide Reductase, domain 2"/>
    <property type="match status" value="1"/>
</dbReference>
<accession>A0ABT2LMD3</accession>
<dbReference type="Gene3D" id="1.10.10.1100">
    <property type="entry name" value="BFD-like [2Fe-2S]-binding domain"/>
    <property type="match status" value="1"/>
</dbReference>
<evidence type="ECO:0000256" key="11">
    <source>
        <dbReference type="SAM" id="MobiDB-lite"/>
    </source>
</evidence>
<keyword evidence="4" id="KW-0004">4Fe-4S</keyword>
<dbReference type="Gene3D" id="2.40.40.20">
    <property type="match status" value="1"/>
</dbReference>
<comment type="cofactor">
    <cofactor evidence="2">
        <name>[4Fe-4S] cluster</name>
        <dbReference type="ChEBI" id="CHEBI:49883"/>
    </cofactor>
</comment>
<dbReference type="InterPro" id="IPR006963">
    <property type="entry name" value="Mopterin_OxRdtase_4Fe-4S_dom"/>
</dbReference>
<dbReference type="Proteomes" id="UP001320831">
    <property type="component" value="Unassembled WGS sequence"/>
</dbReference>
<dbReference type="PROSITE" id="PS51669">
    <property type="entry name" value="4FE4S_MOW_BIS_MGD"/>
    <property type="match status" value="1"/>
</dbReference>
<dbReference type="Pfam" id="PF00384">
    <property type="entry name" value="Molybdopterin"/>
    <property type="match status" value="1"/>
</dbReference>
<dbReference type="EMBL" id="JAOCZP010000003">
    <property type="protein sequence ID" value="MCT7375745.1"/>
    <property type="molecule type" value="Genomic_DNA"/>
</dbReference>
<keyword evidence="9" id="KW-0411">Iron-sulfur</keyword>
<dbReference type="CDD" id="cd02754">
    <property type="entry name" value="MopB_Nitrate-R-NapA-like"/>
    <property type="match status" value="1"/>
</dbReference>
<evidence type="ECO:0000256" key="8">
    <source>
        <dbReference type="ARBA" id="ARBA00023004"/>
    </source>
</evidence>
<dbReference type="RefSeq" id="WP_260902883.1">
    <property type="nucleotide sequence ID" value="NZ_JAOCZP010000003.1"/>
</dbReference>
<keyword evidence="7" id="KW-0560">Oxidoreductase</keyword>
<dbReference type="InterPro" id="IPR007419">
    <property type="entry name" value="BFD-like_2Fe2S-bd_dom"/>
</dbReference>
<evidence type="ECO:0000256" key="7">
    <source>
        <dbReference type="ARBA" id="ARBA00023002"/>
    </source>
</evidence>
<dbReference type="PANTHER" id="PTHR43105">
    <property type="entry name" value="RESPIRATORY NITRATE REDUCTASE"/>
    <property type="match status" value="1"/>
</dbReference>
<evidence type="ECO:0000313" key="13">
    <source>
        <dbReference type="EMBL" id="MCT7375745.1"/>
    </source>
</evidence>